<dbReference type="PANTHER" id="PTHR46880">
    <property type="entry name" value="RAS-ASSOCIATING DOMAIN-CONTAINING PROTEIN"/>
    <property type="match status" value="1"/>
</dbReference>
<dbReference type="EMBL" id="CM035442">
    <property type="protein sequence ID" value="KAH7279637.1"/>
    <property type="molecule type" value="Genomic_DNA"/>
</dbReference>
<dbReference type="PANTHER" id="PTHR46880:SF5">
    <property type="entry name" value="DUF4371 DOMAIN-CONTAINING PROTEIN"/>
    <property type="match status" value="1"/>
</dbReference>
<feature type="domain" description="HAT C-terminal dimerisation" evidence="1">
    <location>
        <begin position="350"/>
        <end position="403"/>
    </location>
</feature>
<keyword evidence="3" id="KW-1185">Reference proteome</keyword>
<dbReference type="AlphaFoldDB" id="A0A8T2Q6F4"/>
<evidence type="ECO:0000313" key="2">
    <source>
        <dbReference type="EMBL" id="KAH7279637.1"/>
    </source>
</evidence>
<organism evidence="2 3">
    <name type="scientific">Ceratopteris richardii</name>
    <name type="common">Triangle waterfern</name>
    <dbReference type="NCBI Taxonomy" id="49495"/>
    <lineage>
        <taxon>Eukaryota</taxon>
        <taxon>Viridiplantae</taxon>
        <taxon>Streptophyta</taxon>
        <taxon>Embryophyta</taxon>
        <taxon>Tracheophyta</taxon>
        <taxon>Polypodiopsida</taxon>
        <taxon>Polypodiidae</taxon>
        <taxon>Polypodiales</taxon>
        <taxon>Pteridineae</taxon>
        <taxon>Pteridaceae</taxon>
        <taxon>Parkerioideae</taxon>
        <taxon>Ceratopteris</taxon>
    </lineage>
</organism>
<dbReference type="OrthoDB" id="7701213at2759"/>
<proteinExistence type="predicted"/>
<accession>A0A8T2Q6F4</accession>
<dbReference type="SUPFAM" id="SSF53098">
    <property type="entry name" value="Ribonuclease H-like"/>
    <property type="match status" value="1"/>
</dbReference>
<dbReference type="InterPro" id="IPR008906">
    <property type="entry name" value="HATC_C_dom"/>
</dbReference>
<gene>
    <name evidence="2" type="ORF">KP509_37G027500</name>
</gene>
<evidence type="ECO:0000313" key="3">
    <source>
        <dbReference type="Proteomes" id="UP000825935"/>
    </source>
</evidence>
<protein>
    <recommendedName>
        <fullName evidence="1">HAT C-terminal dimerisation domain-containing protein</fullName>
    </recommendedName>
</protein>
<evidence type="ECO:0000259" key="1">
    <source>
        <dbReference type="Pfam" id="PF05699"/>
    </source>
</evidence>
<dbReference type="Pfam" id="PF05699">
    <property type="entry name" value="Dimer_Tnp_hAT"/>
    <property type="match status" value="1"/>
</dbReference>
<dbReference type="EMBL" id="CM035442">
    <property type="protein sequence ID" value="KAH7279636.1"/>
    <property type="molecule type" value="Genomic_DNA"/>
</dbReference>
<comment type="caution">
    <text evidence="2">The sequence shown here is derived from an EMBL/GenBank/DDBJ whole genome shotgun (WGS) entry which is preliminary data.</text>
</comment>
<sequence>MIGSEIGMISFLKKDCPSLIAIHCIAHREALAIADASKGFGDLLNVEKLANKIYSWINNSSKRNKELMELLELMELDANRVLQVHSIRWLSRGQVMIRLVSLMPAIVTLWKKDKMQDWYMKGCNFVTLFCLHLLADVLKVVNALNQKLEEDIIDLTSIGTAIEITIRQLYRTYINCENFGNGSFYLTEFLNCSRYGYLELKDSDGCLYRHELIYDGIICTNAHDPTITNEMRIHMDGVLQRCIMMGKNYVQAIVDGLNSRFVDLPLLNASKLFSHVHYAEDVMIREQNVKVWLERLLRHLLDFQELSEHALYTIDKKGCEQELYSFVDNLFMNCEGFSMKEAWRYFSSMKDWHASFPNLMKLWQAILVIPASTVASERGFSKQNLIKSDRRSRLTVNTLDHLMRVSTIGPNIDEVDWNHVFELWKESKSRRMYDL</sequence>
<dbReference type="InterPro" id="IPR012337">
    <property type="entry name" value="RNaseH-like_sf"/>
</dbReference>
<dbReference type="GO" id="GO:0046983">
    <property type="term" value="F:protein dimerization activity"/>
    <property type="evidence" value="ECO:0007669"/>
    <property type="project" value="InterPro"/>
</dbReference>
<dbReference type="Proteomes" id="UP000825935">
    <property type="component" value="Chromosome 37"/>
</dbReference>
<reference evidence="2" key="1">
    <citation type="submission" date="2021-08" db="EMBL/GenBank/DDBJ databases">
        <title>WGS assembly of Ceratopteris richardii.</title>
        <authorList>
            <person name="Marchant D.B."/>
            <person name="Chen G."/>
            <person name="Jenkins J."/>
            <person name="Shu S."/>
            <person name="Leebens-Mack J."/>
            <person name="Grimwood J."/>
            <person name="Schmutz J."/>
            <person name="Soltis P."/>
            <person name="Soltis D."/>
            <person name="Chen Z.-H."/>
        </authorList>
    </citation>
    <scope>NUCLEOTIDE SEQUENCE</scope>
    <source>
        <strain evidence="2">Whitten #5841</strain>
        <tissue evidence="2">Leaf</tissue>
    </source>
</reference>
<name>A0A8T2Q6F4_CERRI</name>